<dbReference type="AlphaFoldDB" id="A0A2G8SIS6"/>
<evidence type="ECO:0000313" key="2">
    <source>
        <dbReference type="Proteomes" id="UP000230002"/>
    </source>
</evidence>
<organism evidence="1 2">
    <name type="scientific">Ganoderma sinense ZZ0214-1</name>
    <dbReference type="NCBI Taxonomy" id="1077348"/>
    <lineage>
        <taxon>Eukaryota</taxon>
        <taxon>Fungi</taxon>
        <taxon>Dikarya</taxon>
        <taxon>Basidiomycota</taxon>
        <taxon>Agaricomycotina</taxon>
        <taxon>Agaricomycetes</taxon>
        <taxon>Polyporales</taxon>
        <taxon>Polyporaceae</taxon>
        <taxon>Ganoderma</taxon>
    </lineage>
</organism>
<name>A0A2G8SIS6_9APHY</name>
<dbReference type="EMBL" id="AYKW01000007">
    <property type="protein sequence ID" value="PIL33458.1"/>
    <property type="molecule type" value="Genomic_DNA"/>
</dbReference>
<accession>A0A2G8SIS6</accession>
<dbReference type="OrthoDB" id="2713217at2759"/>
<proteinExistence type="predicted"/>
<dbReference type="Proteomes" id="UP000230002">
    <property type="component" value="Unassembled WGS sequence"/>
</dbReference>
<protein>
    <submittedName>
        <fullName evidence="1">Uncharacterized protein</fullName>
    </submittedName>
</protein>
<keyword evidence="2" id="KW-1185">Reference proteome</keyword>
<sequence length="79" mass="8675">MTLADFMKAAFGVVFGYDLDAIVAVFDEEHRRSGSLSTGDRASLEDMDCFGYPQPYFSLSGQVPSRPFVAWSSRRSGAV</sequence>
<reference evidence="1 2" key="1">
    <citation type="journal article" date="2015" name="Sci. Rep.">
        <title>Chromosome-level genome map provides insights into diverse defense mechanisms in the medicinal fungus Ganoderma sinense.</title>
        <authorList>
            <person name="Zhu Y."/>
            <person name="Xu J."/>
            <person name="Sun C."/>
            <person name="Zhou S."/>
            <person name="Xu H."/>
            <person name="Nelson D.R."/>
            <person name="Qian J."/>
            <person name="Song J."/>
            <person name="Luo H."/>
            <person name="Xiang L."/>
            <person name="Li Y."/>
            <person name="Xu Z."/>
            <person name="Ji A."/>
            <person name="Wang L."/>
            <person name="Lu S."/>
            <person name="Hayward A."/>
            <person name="Sun W."/>
            <person name="Li X."/>
            <person name="Schwartz D.C."/>
            <person name="Wang Y."/>
            <person name="Chen S."/>
        </authorList>
    </citation>
    <scope>NUCLEOTIDE SEQUENCE [LARGE SCALE GENOMIC DNA]</scope>
    <source>
        <strain evidence="1 2">ZZ0214-1</strain>
    </source>
</reference>
<gene>
    <name evidence="1" type="ORF">GSI_04081</name>
</gene>
<comment type="caution">
    <text evidence="1">The sequence shown here is derived from an EMBL/GenBank/DDBJ whole genome shotgun (WGS) entry which is preliminary data.</text>
</comment>
<evidence type="ECO:0000313" key="1">
    <source>
        <dbReference type="EMBL" id="PIL33458.1"/>
    </source>
</evidence>